<comment type="caution">
    <text evidence="4">The sequence shown here is derived from an EMBL/GenBank/DDBJ whole genome shotgun (WGS) entry which is preliminary data.</text>
</comment>
<dbReference type="PANTHER" id="PTHR43283:SF17">
    <property type="entry name" value="(LOVD), PUTATIVE (AFU_ORTHOLOGUE AFUA_5G00920)-RELATED"/>
    <property type="match status" value="1"/>
</dbReference>
<gene>
    <name evidence="4" type="ORF">BHQ10_006609</name>
</gene>
<evidence type="ECO:0000313" key="4">
    <source>
        <dbReference type="EMBL" id="RAO70597.1"/>
    </source>
</evidence>
<accession>A0A364L459</accession>
<reference evidence="4 5" key="1">
    <citation type="journal article" date="2017" name="Biotechnol. Biofuels">
        <title>Differential beta-glucosidase expression as a function of carbon source availability in Talaromyces amestolkiae: a genomic and proteomic approach.</title>
        <authorList>
            <person name="de Eugenio L.I."/>
            <person name="Mendez-Liter J.A."/>
            <person name="Nieto-Dominguez M."/>
            <person name="Alonso L."/>
            <person name="Gil-Munoz J."/>
            <person name="Barriuso J."/>
            <person name="Prieto A."/>
            <person name="Martinez M.J."/>
        </authorList>
    </citation>
    <scope>NUCLEOTIDE SEQUENCE [LARGE SCALE GENOMIC DNA]</scope>
    <source>
        <strain evidence="4 5">CIB</strain>
    </source>
</reference>
<feature type="domain" description="Beta-lactamase-related" evidence="3">
    <location>
        <begin position="14"/>
        <end position="296"/>
    </location>
</feature>
<keyword evidence="5" id="KW-1185">Reference proteome</keyword>
<dbReference type="GO" id="GO:0016787">
    <property type="term" value="F:hydrolase activity"/>
    <property type="evidence" value="ECO:0007669"/>
    <property type="project" value="UniProtKB-KW"/>
</dbReference>
<keyword evidence="2" id="KW-0378">Hydrolase</keyword>
<evidence type="ECO:0000313" key="5">
    <source>
        <dbReference type="Proteomes" id="UP000249363"/>
    </source>
</evidence>
<proteinExistence type="inferred from homology"/>
<dbReference type="GeneID" id="63795825"/>
<dbReference type="AlphaFoldDB" id="A0A364L459"/>
<dbReference type="EMBL" id="MIKG01000012">
    <property type="protein sequence ID" value="RAO70597.1"/>
    <property type="molecule type" value="Genomic_DNA"/>
</dbReference>
<dbReference type="InterPro" id="IPR050789">
    <property type="entry name" value="Diverse_Enzym_Activities"/>
</dbReference>
<dbReference type="Pfam" id="PF00144">
    <property type="entry name" value="Beta-lactamase"/>
    <property type="match status" value="1"/>
</dbReference>
<dbReference type="SUPFAM" id="SSF56601">
    <property type="entry name" value="beta-lactamase/transpeptidase-like"/>
    <property type="match status" value="1"/>
</dbReference>
<comment type="similarity">
    <text evidence="1">Belongs to the class-A beta-lactamase family.</text>
</comment>
<evidence type="ECO:0000259" key="3">
    <source>
        <dbReference type="Pfam" id="PF00144"/>
    </source>
</evidence>
<evidence type="ECO:0000256" key="1">
    <source>
        <dbReference type="ARBA" id="ARBA00009009"/>
    </source>
</evidence>
<name>A0A364L459_TALAM</name>
<evidence type="ECO:0000256" key="2">
    <source>
        <dbReference type="ARBA" id="ARBA00022801"/>
    </source>
</evidence>
<dbReference type="InterPro" id="IPR012338">
    <property type="entry name" value="Beta-lactam/transpept-like"/>
</dbReference>
<dbReference type="Gene3D" id="3.40.710.10">
    <property type="entry name" value="DD-peptidase/beta-lactamase superfamily"/>
    <property type="match status" value="1"/>
</dbReference>
<sequence>MTSSFETSIQTAISNGGLAGASVMAATKSQGLVYSKSFGHRSLDKGTKSEKLQVDDIMTLASASKLITSIAALQVVESGLVGIDDDLGVVLPELGALKVLKEVDGEVRLEERTEKITLRQLLSHSSGLTYGFASPLVQKYNISQGLPPFQPFKTVTKSFSEPLVAQPGTIWEYGSGMEWAGRLITHLTGQSLEQYTQQNIASPLGIRDLTYFPHKNPEIDTAKLVPMTRRDPSTPNGHGGKLIPDTAPHILSEATEEMGGVGLYTSMASYIKILHSLLVNDGKLLRGETVDTFLFEPQLSASSRESLQGLFSHIEPGQESGAPPYVGTFAQVRYDYSLGGLLSLEDVDSAGLRWRRKGYLCWSGLPNIFWVCPLLNILIMKYERIDSVHQFIDRQAGLCGVFGTQVLPNADEQVREVIVGFEKAMYKDFA</sequence>
<dbReference type="STRING" id="1196081.A0A364L459"/>
<dbReference type="Proteomes" id="UP000249363">
    <property type="component" value="Unassembled WGS sequence"/>
</dbReference>
<protein>
    <recommendedName>
        <fullName evidence="3">Beta-lactamase-related domain-containing protein</fullName>
    </recommendedName>
</protein>
<organism evidence="4 5">
    <name type="scientific">Talaromyces amestolkiae</name>
    <dbReference type="NCBI Taxonomy" id="1196081"/>
    <lineage>
        <taxon>Eukaryota</taxon>
        <taxon>Fungi</taxon>
        <taxon>Dikarya</taxon>
        <taxon>Ascomycota</taxon>
        <taxon>Pezizomycotina</taxon>
        <taxon>Eurotiomycetes</taxon>
        <taxon>Eurotiomycetidae</taxon>
        <taxon>Eurotiales</taxon>
        <taxon>Trichocomaceae</taxon>
        <taxon>Talaromyces</taxon>
        <taxon>Talaromyces sect. Talaromyces</taxon>
    </lineage>
</organism>
<dbReference type="PANTHER" id="PTHR43283">
    <property type="entry name" value="BETA-LACTAMASE-RELATED"/>
    <property type="match status" value="1"/>
</dbReference>
<dbReference type="RefSeq" id="XP_040735113.1">
    <property type="nucleotide sequence ID" value="XM_040879214.1"/>
</dbReference>
<dbReference type="InterPro" id="IPR001466">
    <property type="entry name" value="Beta-lactam-related"/>
</dbReference>
<dbReference type="OrthoDB" id="428260at2759"/>